<dbReference type="PROSITE" id="PS50939">
    <property type="entry name" value="CYTOCHROME_B561"/>
    <property type="match status" value="1"/>
</dbReference>
<organism evidence="10 11">
    <name type="scientific">Dorcoceras hygrometricum</name>
    <dbReference type="NCBI Taxonomy" id="472368"/>
    <lineage>
        <taxon>Eukaryota</taxon>
        <taxon>Viridiplantae</taxon>
        <taxon>Streptophyta</taxon>
        <taxon>Embryophyta</taxon>
        <taxon>Tracheophyta</taxon>
        <taxon>Spermatophyta</taxon>
        <taxon>Magnoliopsida</taxon>
        <taxon>eudicotyledons</taxon>
        <taxon>Gunneridae</taxon>
        <taxon>Pentapetalae</taxon>
        <taxon>asterids</taxon>
        <taxon>lamiids</taxon>
        <taxon>Lamiales</taxon>
        <taxon>Gesneriaceae</taxon>
        <taxon>Didymocarpoideae</taxon>
        <taxon>Trichosporeae</taxon>
        <taxon>Loxocarpinae</taxon>
        <taxon>Dorcoceras</taxon>
    </lineage>
</organism>
<proteinExistence type="predicted"/>
<feature type="domain" description="Cytochrome b561" evidence="9">
    <location>
        <begin position="83"/>
        <end position="277"/>
    </location>
</feature>
<feature type="binding site" description="axial binding residue" evidence="7">
    <location>
        <position position="155"/>
    </location>
    <ligand>
        <name>heme b</name>
        <dbReference type="ChEBI" id="CHEBI:60344"/>
        <label>1</label>
    </ligand>
    <ligandPart>
        <name>Fe</name>
        <dbReference type="ChEBI" id="CHEBI:18248"/>
    </ligandPart>
</feature>
<dbReference type="PIRSF" id="PIRSF037471">
    <property type="entry name" value="UCP037471"/>
    <property type="match status" value="1"/>
</dbReference>
<keyword evidence="11" id="KW-1185">Reference proteome</keyword>
<dbReference type="SMART" id="SM00665">
    <property type="entry name" value="B561"/>
    <property type="match status" value="1"/>
</dbReference>
<evidence type="ECO:0000256" key="3">
    <source>
        <dbReference type="ARBA" id="ARBA00022692"/>
    </source>
</evidence>
<evidence type="ECO:0000256" key="1">
    <source>
        <dbReference type="ARBA" id="ARBA00004370"/>
    </source>
</evidence>
<evidence type="ECO:0000256" key="2">
    <source>
        <dbReference type="ARBA" id="ARBA00022448"/>
    </source>
</evidence>
<dbReference type="InterPro" id="IPR017214">
    <property type="entry name" value="UCP037471"/>
</dbReference>
<dbReference type="GO" id="GO:0046872">
    <property type="term" value="F:metal ion binding"/>
    <property type="evidence" value="ECO:0007669"/>
    <property type="project" value="UniProtKB-KW"/>
</dbReference>
<protein>
    <recommendedName>
        <fullName evidence="9">Cytochrome b561 domain-containing protein</fullName>
    </recommendedName>
</protein>
<evidence type="ECO:0000256" key="8">
    <source>
        <dbReference type="SAM" id="Phobius"/>
    </source>
</evidence>
<feature type="binding site" description="axial binding residue" evidence="7">
    <location>
        <position position="187"/>
    </location>
    <ligand>
        <name>heme b</name>
        <dbReference type="ChEBI" id="CHEBI:60344"/>
        <label>1</label>
    </ligand>
    <ligandPart>
        <name>Fe</name>
        <dbReference type="ChEBI" id="CHEBI:18248"/>
    </ligandPart>
</feature>
<evidence type="ECO:0000256" key="5">
    <source>
        <dbReference type="ARBA" id="ARBA00022989"/>
    </source>
</evidence>
<keyword evidence="5 8" id="KW-1133">Transmembrane helix</keyword>
<gene>
    <name evidence="10" type="ORF">F511_37117</name>
</gene>
<dbReference type="OrthoDB" id="19261at2759"/>
<comment type="subcellular location">
    <subcellularLocation>
        <location evidence="1">Membrane</location>
    </subcellularLocation>
</comment>
<feature type="binding site" description="axial binding residue" evidence="7">
    <location>
        <position position="223"/>
    </location>
    <ligand>
        <name>heme b</name>
        <dbReference type="ChEBI" id="CHEBI:60344"/>
        <label>1</label>
    </ligand>
    <ligandPart>
        <name>Fe</name>
        <dbReference type="ChEBI" id="CHEBI:18248"/>
    </ligandPart>
</feature>
<feature type="transmembrane region" description="Helical" evidence="8">
    <location>
        <begin position="188"/>
        <end position="207"/>
    </location>
</feature>
<dbReference type="GO" id="GO:0016020">
    <property type="term" value="C:membrane"/>
    <property type="evidence" value="ECO:0007669"/>
    <property type="project" value="UniProtKB-SubCell"/>
</dbReference>
<feature type="transmembrane region" description="Helical" evidence="8">
    <location>
        <begin position="156"/>
        <end position="176"/>
    </location>
</feature>
<dbReference type="InterPro" id="IPR006593">
    <property type="entry name" value="Cyt_b561/ferric_Rdtase_TM"/>
</dbReference>
<evidence type="ECO:0000256" key="4">
    <source>
        <dbReference type="ARBA" id="ARBA00022982"/>
    </source>
</evidence>
<keyword evidence="3 8" id="KW-0812">Transmembrane</keyword>
<keyword evidence="7" id="KW-0408">Iron</keyword>
<evidence type="ECO:0000256" key="6">
    <source>
        <dbReference type="ARBA" id="ARBA00023136"/>
    </source>
</evidence>
<evidence type="ECO:0000313" key="11">
    <source>
        <dbReference type="Proteomes" id="UP000250235"/>
    </source>
</evidence>
<keyword evidence="2" id="KW-0813">Transport</keyword>
<evidence type="ECO:0000256" key="7">
    <source>
        <dbReference type="PIRSR" id="PIRSR037471-1"/>
    </source>
</evidence>
<dbReference type="Pfam" id="PF03188">
    <property type="entry name" value="Cytochrom_B561"/>
    <property type="match status" value="1"/>
</dbReference>
<dbReference type="CDD" id="cd08760">
    <property type="entry name" value="Cyt_b561_FRRS1_like"/>
    <property type="match status" value="1"/>
</dbReference>
<dbReference type="EMBL" id="KQ989578">
    <property type="protein sequence ID" value="KZV54181.1"/>
    <property type="molecule type" value="Genomic_DNA"/>
</dbReference>
<dbReference type="Gene3D" id="1.20.120.1770">
    <property type="match status" value="1"/>
</dbReference>
<evidence type="ECO:0000313" key="10">
    <source>
        <dbReference type="EMBL" id="KZV54181.1"/>
    </source>
</evidence>
<accession>A0A2Z7DAZ5</accession>
<dbReference type="PANTHER" id="PTHR23130">
    <property type="entry name" value="CYTOCHROME B561 AND DOMON DOMAIN-CONTAINING PROTEIN"/>
    <property type="match status" value="1"/>
</dbReference>
<keyword evidence="7" id="KW-0479">Metal-binding</keyword>
<reference evidence="10 11" key="1">
    <citation type="journal article" date="2015" name="Proc. Natl. Acad. Sci. U.S.A.">
        <title>The resurrection genome of Boea hygrometrica: A blueprint for survival of dehydration.</title>
        <authorList>
            <person name="Xiao L."/>
            <person name="Yang G."/>
            <person name="Zhang L."/>
            <person name="Yang X."/>
            <person name="Zhao S."/>
            <person name="Ji Z."/>
            <person name="Zhou Q."/>
            <person name="Hu M."/>
            <person name="Wang Y."/>
            <person name="Chen M."/>
            <person name="Xu Y."/>
            <person name="Jin H."/>
            <person name="Xiao X."/>
            <person name="Hu G."/>
            <person name="Bao F."/>
            <person name="Hu Y."/>
            <person name="Wan P."/>
            <person name="Li L."/>
            <person name="Deng X."/>
            <person name="Kuang T."/>
            <person name="Xiang C."/>
            <person name="Zhu J.K."/>
            <person name="Oliver M.J."/>
            <person name="He Y."/>
        </authorList>
    </citation>
    <scope>NUCLEOTIDE SEQUENCE [LARGE SCALE GENOMIC DNA]</scope>
    <source>
        <strain evidence="11">cv. XS01</strain>
    </source>
</reference>
<dbReference type="AlphaFoldDB" id="A0A2Z7DAZ5"/>
<feature type="transmembrane region" description="Helical" evidence="8">
    <location>
        <begin position="254"/>
        <end position="271"/>
    </location>
</feature>
<evidence type="ECO:0000259" key="9">
    <source>
        <dbReference type="PROSITE" id="PS50939"/>
    </source>
</evidence>
<keyword evidence="4" id="KW-0249">Electron transport</keyword>
<keyword evidence="6 8" id="KW-0472">Membrane</keyword>
<dbReference type="Proteomes" id="UP000250235">
    <property type="component" value="Unassembled WGS sequence"/>
</dbReference>
<feature type="transmembrane region" description="Helical" evidence="8">
    <location>
        <begin position="121"/>
        <end position="144"/>
    </location>
</feature>
<dbReference type="PANTHER" id="PTHR23130:SF171">
    <property type="entry name" value="OS01G0895300 PROTEIN"/>
    <property type="match status" value="1"/>
</dbReference>
<name>A0A2Z7DAZ5_9LAMI</name>
<feature type="transmembrane region" description="Helical" evidence="8">
    <location>
        <begin position="219"/>
        <end position="242"/>
    </location>
</feature>
<feature type="binding site" description="axial binding residue" evidence="7">
    <location>
        <position position="122"/>
    </location>
    <ligand>
        <name>heme b</name>
        <dbReference type="ChEBI" id="CHEBI:60344"/>
        <label>1</label>
    </ligand>
    <ligandPart>
        <name>Fe</name>
        <dbReference type="ChEBI" id="CHEBI:18248"/>
    </ligandPart>
</feature>
<sequence length="277" mass="30826">MVGSIAMVGWVGSNRINSGIQKYYLGGKAPNLVTIQPQDQGLKLQNFSISTIQNQIYMSFQVASNNPSTYVIYAVGPAGQLPSSPNFALSQHRAMYSTIMNYGTGGSAVAQSSPEANLKRIHGILSMVGWAILLPIGAMIARYMRHWDPQWFYSHAIIQSFGFTLGVIGVFCGLALENRLDIYLNGHKALGILILILGCLQVLAIFIRPHRLSKVRKYWNWYHSNVGRILIALAIINVFYGIKLGKGGSDWNQGFAIVLFILFTISLILELRMWMRN</sequence>